<dbReference type="Proteomes" id="UP000238350">
    <property type="component" value="Unassembled WGS sequence"/>
</dbReference>
<dbReference type="InterPro" id="IPR013954">
    <property type="entry name" value="PNK3P"/>
</dbReference>
<evidence type="ECO:0000313" key="2">
    <source>
        <dbReference type="Proteomes" id="UP000238350"/>
    </source>
</evidence>
<dbReference type="Gene3D" id="3.40.50.1000">
    <property type="entry name" value="HAD superfamily/HAD-like"/>
    <property type="match status" value="1"/>
</dbReference>
<dbReference type="InterPro" id="IPR006549">
    <property type="entry name" value="HAD-SF_hydro_IIIA"/>
</dbReference>
<dbReference type="GO" id="GO:0003690">
    <property type="term" value="F:double-stranded DNA binding"/>
    <property type="evidence" value="ECO:0007669"/>
    <property type="project" value="TreeGrafter"/>
</dbReference>
<gene>
    <name evidence="1" type="ORF">B9G98_03143</name>
</gene>
<dbReference type="Pfam" id="PF08645">
    <property type="entry name" value="PNK3P"/>
    <property type="match status" value="1"/>
</dbReference>
<accession>A0A2T0FKJ8</accession>
<comment type="caution">
    <text evidence="1">The sequence shown here is derived from an EMBL/GenBank/DDBJ whole genome shotgun (WGS) entry which is preliminary data.</text>
</comment>
<dbReference type="NCBIfam" id="TIGR01664">
    <property type="entry name" value="DNA-3'-Pase"/>
    <property type="match status" value="1"/>
</dbReference>
<dbReference type="AlphaFoldDB" id="A0A2T0FKJ8"/>
<dbReference type="InterPro" id="IPR023214">
    <property type="entry name" value="HAD_sf"/>
</dbReference>
<name>A0A2T0FKJ8_9ASCO</name>
<dbReference type="PANTHER" id="PTHR12083">
    <property type="entry name" value="BIFUNCTIONAL POLYNUCLEOTIDE PHOSPHATASE/KINASE"/>
    <property type="match status" value="1"/>
</dbReference>
<proteinExistence type="predicted"/>
<dbReference type="GO" id="GO:0046403">
    <property type="term" value="F:polynucleotide 3'-phosphatase activity"/>
    <property type="evidence" value="ECO:0007669"/>
    <property type="project" value="TreeGrafter"/>
</dbReference>
<dbReference type="InterPro" id="IPR006551">
    <property type="entry name" value="Polynucleotide_phosphatase"/>
</dbReference>
<keyword evidence="2" id="KW-1185">Reference proteome</keyword>
<sequence>MTNKARTSTDKSLFEIGSCATERVSPAIMKVGTVGSCLWWSSDGRAIAPVDFFAPRVSRPVEATKVGTVAAFDLDQTLIVPKSGQTWPMDGNDWKWLTADVVTKIRKEAETHHIVIFTNQGGTLLKGKRYEQLIQKMPNIIKELAVPIHIYAATKEEGSIYRKPEVGMWELMEKQLVREGIIVDKKGSFYVGDAAGRPSDHSSSDLEFANNLDIAFKTPEQWLETDIN</sequence>
<dbReference type="InterPro" id="IPR036412">
    <property type="entry name" value="HAD-like_sf"/>
</dbReference>
<evidence type="ECO:0000313" key="1">
    <source>
        <dbReference type="EMBL" id="PRT55523.1"/>
    </source>
</evidence>
<dbReference type="OrthoDB" id="19045at2759"/>
<dbReference type="GO" id="GO:0006281">
    <property type="term" value="P:DNA repair"/>
    <property type="evidence" value="ECO:0007669"/>
    <property type="project" value="TreeGrafter"/>
</dbReference>
<dbReference type="GO" id="GO:0046404">
    <property type="term" value="F:ATP-dependent polydeoxyribonucleotide 5'-hydroxyl-kinase activity"/>
    <property type="evidence" value="ECO:0007669"/>
    <property type="project" value="TreeGrafter"/>
</dbReference>
<reference evidence="1 2" key="1">
    <citation type="submission" date="2017-04" db="EMBL/GenBank/DDBJ databases">
        <title>Genome sequencing of [Candida] sorbophila.</title>
        <authorList>
            <person name="Ahn J.O."/>
        </authorList>
    </citation>
    <scope>NUCLEOTIDE SEQUENCE [LARGE SCALE GENOMIC DNA]</scope>
    <source>
        <strain evidence="1 2">DS02</strain>
    </source>
</reference>
<dbReference type="SUPFAM" id="SSF56784">
    <property type="entry name" value="HAD-like"/>
    <property type="match status" value="1"/>
</dbReference>
<dbReference type="PANTHER" id="PTHR12083:SF9">
    <property type="entry name" value="BIFUNCTIONAL POLYNUCLEOTIDE PHOSPHATASE_KINASE"/>
    <property type="match status" value="1"/>
</dbReference>
<dbReference type="NCBIfam" id="TIGR01662">
    <property type="entry name" value="HAD-SF-IIIA"/>
    <property type="match status" value="1"/>
</dbReference>
<dbReference type="RefSeq" id="XP_024665468.1">
    <property type="nucleotide sequence ID" value="XM_024809700.1"/>
</dbReference>
<dbReference type="GeneID" id="36516891"/>
<protein>
    <submittedName>
        <fullName evidence="1">Putative 20 protein in FGF-VUBI intergenic region</fullName>
    </submittedName>
</protein>
<dbReference type="EMBL" id="NDIQ01000021">
    <property type="protein sequence ID" value="PRT55523.1"/>
    <property type="molecule type" value="Genomic_DNA"/>
</dbReference>
<dbReference type="STRING" id="45607.A0A2T0FKJ8"/>
<organism evidence="1 2">
    <name type="scientific">Wickerhamiella sorbophila</name>
    <dbReference type="NCBI Taxonomy" id="45607"/>
    <lineage>
        <taxon>Eukaryota</taxon>
        <taxon>Fungi</taxon>
        <taxon>Dikarya</taxon>
        <taxon>Ascomycota</taxon>
        <taxon>Saccharomycotina</taxon>
        <taxon>Dipodascomycetes</taxon>
        <taxon>Dipodascales</taxon>
        <taxon>Trichomonascaceae</taxon>
        <taxon>Wickerhamiella</taxon>
    </lineage>
</organism>